<comment type="caution">
    <text evidence="3">The sequence shown here is derived from an EMBL/GenBank/DDBJ whole genome shotgun (WGS) entry which is preliminary data.</text>
</comment>
<accession>A0A363UNR4</accession>
<dbReference type="RefSeq" id="WP_109719152.1">
    <property type="nucleotide sequence ID" value="NZ_QEQK01000003.1"/>
</dbReference>
<dbReference type="OrthoDB" id="8547299at2"/>
<keyword evidence="1" id="KW-1133">Transmembrane helix</keyword>
<dbReference type="EMBL" id="QEQK01000003">
    <property type="protein sequence ID" value="PWN57072.1"/>
    <property type="molecule type" value="Genomic_DNA"/>
</dbReference>
<dbReference type="Pfam" id="PF22150">
    <property type="entry name" value="Tt1218-like"/>
    <property type="match status" value="1"/>
</dbReference>
<proteinExistence type="predicted"/>
<dbReference type="InterPro" id="IPR012902">
    <property type="entry name" value="N_methyl_site"/>
</dbReference>
<name>A0A363UNR4_9GAMM</name>
<keyword evidence="4" id="KW-1185">Reference proteome</keyword>
<sequence length="176" mass="18508">MMRRMQGITLLEVLITLVVIAIGMLGMASLQLGGLRSNHNAYYRSQATGIAADLTDRMRANLQEARAGSYAASEPPDDPGFDCRTSFPDGTTCTPAELAQADLYAWYQMLGDANSGLPGATATVVCTGGCGSGNPYTISLAWDENRNGQIDAADVAATESDPAIEADPTLVLEFAP</sequence>
<feature type="domain" description="Type IV pilin Tt1218-like" evidence="2">
    <location>
        <begin position="30"/>
        <end position="103"/>
    </location>
</feature>
<evidence type="ECO:0000256" key="1">
    <source>
        <dbReference type="SAM" id="Phobius"/>
    </source>
</evidence>
<dbReference type="NCBIfam" id="TIGR02523">
    <property type="entry name" value="type_IV_pilV"/>
    <property type="match status" value="1"/>
</dbReference>
<protein>
    <submittedName>
        <fullName evidence="3">Type IV pilus modification protein PilV</fullName>
    </submittedName>
</protein>
<organism evidence="3 4">
    <name type="scientific">Abyssibacter profundi</name>
    <dbReference type="NCBI Taxonomy" id="2182787"/>
    <lineage>
        <taxon>Bacteria</taxon>
        <taxon>Pseudomonadati</taxon>
        <taxon>Pseudomonadota</taxon>
        <taxon>Gammaproteobacteria</taxon>
        <taxon>Chromatiales</taxon>
        <taxon>Oceanococcaceae</taxon>
        <taxon>Abyssibacter</taxon>
    </lineage>
</organism>
<evidence type="ECO:0000259" key="2">
    <source>
        <dbReference type="Pfam" id="PF22150"/>
    </source>
</evidence>
<dbReference type="InterPro" id="IPR013362">
    <property type="entry name" value="Pilus_4_PilV"/>
</dbReference>
<gene>
    <name evidence="3" type="primary">pilV</name>
    <name evidence="3" type="ORF">DEH80_03810</name>
</gene>
<evidence type="ECO:0000313" key="4">
    <source>
        <dbReference type="Proteomes" id="UP000251800"/>
    </source>
</evidence>
<reference evidence="3 4" key="1">
    <citation type="submission" date="2018-05" db="EMBL/GenBank/DDBJ databases">
        <title>Abyssibacter profundi OUC007T gen. nov., sp. nov, a marine bacterium isolated from seawater of the Mariana Trench.</title>
        <authorList>
            <person name="Zhou S."/>
        </authorList>
    </citation>
    <scope>NUCLEOTIDE SEQUENCE [LARGE SCALE GENOMIC DNA]</scope>
    <source>
        <strain evidence="3 4">OUC007</strain>
    </source>
</reference>
<dbReference type="Proteomes" id="UP000251800">
    <property type="component" value="Unassembled WGS sequence"/>
</dbReference>
<keyword evidence="1" id="KW-0812">Transmembrane</keyword>
<dbReference type="Pfam" id="PF07963">
    <property type="entry name" value="N_methyl"/>
    <property type="match status" value="1"/>
</dbReference>
<dbReference type="InterPro" id="IPR054402">
    <property type="entry name" value="Tt1218-like_dom"/>
</dbReference>
<dbReference type="AlphaFoldDB" id="A0A363UNR4"/>
<keyword evidence="1" id="KW-0472">Membrane</keyword>
<evidence type="ECO:0000313" key="3">
    <source>
        <dbReference type="EMBL" id="PWN57072.1"/>
    </source>
</evidence>
<feature type="transmembrane region" description="Helical" evidence="1">
    <location>
        <begin position="7"/>
        <end position="30"/>
    </location>
</feature>